<feature type="transmembrane region" description="Helical" evidence="1">
    <location>
        <begin position="12"/>
        <end position="34"/>
    </location>
</feature>
<sequence length="180" mass="21018">FQMLDVDWALLLYALYVPLLLFLYLLEIIVMFLHRRRAFKSSFYSIFSVIAVAIVFQFWRVLLLPLLFFCLLISVAPVWFLFCSPIEFLDMDGWGTDFTWFYLTGNAEPQGAIWFNMVLLTALCNGISLLIYGACLIRLCFYSMNRDSKVERNLFVVGFSTMLFSLPYMAAMLPWLTDLK</sequence>
<keyword evidence="1" id="KW-1133">Transmembrane helix</keyword>
<reference evidence="3" key="1">
    <citation type="submission" date="2022-10" db="EMBL/GenBank/DDBJ databases">
        <title>Genome assembly of Pristionchus species.</title>
        <authorList>
            <person name="Yoshida K."/>
            <person name="Sommer R.J."/>
        </authorList>
    </citation>
    <scope>NUCLEOTIDE SEQUENCE [LARGE SCALE GENOMIC DNA]</scope>
    <source>
        <strain evidence="3">RS5460</strain>
    </source>
</reference>
<keyword evidence="3" id="KW-1185">Reference proteome</keyword>
<organism evidence="2 3">
    <name type="scientific">Pristionchus mayeri</name>
    <dbReference type="NCBI Taxonomy" id="1317129"/>
    <lineage>
        <taxon>Eukaryota</taxon>
        <taxon>Metazoa</taxon>
        <taxon>Ecdysozoa</taxon>
        <taxon>Nematoda</taxon>
        <taxon>Chromadorea</taxon>
        <taxon>Rhabditida</taxon>
        <taxon>Rhabditina</taxon>
        <taxon>Diplogasteromorpha</taxon>
        <taxon>Diplogasteroidea</taxon>
        <taxon>Neodiplogasteridae</taxon>
        <taxon>Pristionchus</taxon>
    </lineage>
</organism>
<protein>
    <recommendedName>
        <fullName evidence="4">Serpentine receptor class gamma</fullName>
    </recommendedName>
</protein>
<dbReference type="Proteomes" id="UP001328107">
    <property type="component" value="Unassembled WGS sequence"/>
</dbReference>
<dbReference type="PANTHER" id="PTHR31627:SF42">
    <property type="entry name" value="G_PROTEIN_RECEP_F1_2 DOMAIN-CONTAINING PROTEIN-RELATED"/>
    <property type="match status" value="1"/>
</dbReference>
<evidence type="ECO:0000313" key="3">
    <source>
        <dbReference type="Proteomes" id="UP001328107"/>
    </source>
</evidence>
<evidence type="ECO:0008006" key="4">
    <source>
        <dbReference type="Google" id="ProtNLM"/>
    </source>
</evidence>
<feature type="transmembrane region" description="Helical" evidence="1">
    <location>
        <begin position="46"/>
        <end position="79"/>
    </location>
</feature>
<name>A0AAN5CJS3_9BILA</name>
<comment type="caution">
    <text evidence="2">The sequence shown here is derived from an EMBL/GenBank/DDBJ whole genome shotgun (WGS) entry which is preliminary data.</text>
</comment>
<feature type="non-terminal residue" evidence="2">
    <location>
        <position position="1"/>
    </location>
</feature>
<feature type="transmembrane region" description="Helical" evidence="1">
    <location>
        <begin position="113"/>
        <end position="141"/>
    </location>
</feature>
<feature type="transmembrane region" description="Helical" evidence="1">
    <location>
        <begin position="153"/>
        <end position="176"/>
    </location>
</feature>
<evidence type="ECO:0000256" key="1">
    <source>
        <dbReference type="SAM" id="Phobius"/>
    </source>
</evidence>
<dbReference type="EMBL" id="BTRK01000004">
    <property type="protein sequence ID" value="GMR45699.1"/>
    <property type="molecule type" value="Genomic_DNA"/>
</dbReference>
<accession>A0AAN5CJS3</accession>
<keyword evidence="1" id="KW-0472">Membrane</keyword>
<dbReference type="InterPro" id="IPR051119">
    <property type="entry name" value="Nematode_SR-like"/>
</dbReference>
<evidence type="ECO:0000313" key="2">
    <source>
        <dbReference type="EMBL" id="GMR45699.1"/>
    </source>
</evidence>
<gene>
    <name evidence="2" type="ORF">PMAYCL1PPCAC_15894</name>
</gene>
<dbReference type="AlphaFoldDB" id="A0AAN5CJS3"/>
<keyword evidence="1" id="KW-0812">Transmembrane</keyword>
<proteinExistence type="predicted"/>
<dbReference type="PANTHER" id="PTHR31627">
    <property type="entry name" value="SERPENTINE RECEPTOR CLASS GAMMA-RELATED"/>
    <property type="match status" value="1"/>
</dbReference>
<feature type="non-terminal residue" evidence="2">
    <location>
        <position position="180"/>
    </location>
</feature>